<dbReference type="Gene3D" id="3.90.110.10">
    <property type="entry name" value="Lactate dehydrogenase/glycoside hydrolase, family 4, C-terminal"/>
    <property type="match status" value="1"/>
</dbReference>
<dbReference type="Pfam" id="PF02866">
    <property type="entry name" value="Ldh_1_C"/>
    <property type="match status" value="1"/>
</dbReference>
<dbReference type="EC" id="1.1.1.37" evidence="7"/>
<dbReference type="PIRSF" id="PIRSF000102">
    <property type="entry name" value="Lac_mal_DH"/>
    <property type="match status" value="1"/>
</dbReference>
<feature type="domain" description="Lactate/malate dehydrogenase N-terminal" evidence="5">
    <location>
        <begin position="6"/>
        <end position="144"/>
    </location>
</feature>
<dbReference type="SUPFAM" id="SSF51735">
    <property type="entry name" value="NAD(P)-binding Rossmann-fold domains"/>
    <property type="match status" value="1"/>
</dbReference>
<dbReference type="PANTHER" id="PTHR23382">
    <property type="entry name" value="MALATE DEHYDROGENASE"/>
    <property type="match status" value="1"/>
</dbReference>
<dbReference type="RefSeq" id="WP_338516290.1">
    <property type="nucleotide sequence ID" value="NZ_CP135137.1"/>
</dbReference>
<evidence type="ECO:0000256" key="1">
    <source>
        <dbReference type="ARBA" id="ARBA00003966"/>
    </source>
</evidence>
<evidence type="ECO:0000259" key="6">
    <source>
        <dbReference type="Pfam" id="PF02866"/>
    </source>
</evidence>
<evidence type="ECO:0000256" key="3">
    <source>
        <dbReference type="ARBA" id="ARBA00023002"/>
    </source>
</evidence>
<name>A0ABZ2GZL9_9GAMM</name>
<dbReference type="Proteomes" id="UP001368618">
    <property type="component" value="Chromosome"/>
</dbReference>
<dbReference type="InterPro" id="IPR022383">
    <property type="entry name" value="Lactate/malate_DH_C"/>
</dbReference>
<organism evidence="7 8">
    <name type="scientific">Candidatus Legionella polyplacis</name>
    <dbReference type="NCBI Taxonomy" id="2005262"/>
    <lineage>
        <taxon>Bacteria</taxon>
        <taxon>Pseudomonadati</taxon>
        <taxon>Pseudomonadota</taxon>
        <taxon>Gammaproteobacteria</taxon>
        <taxon>Legionellales</taxon>
        <taxon>Legionellaceae</taxon>
        <taxon>Legionella</taxon>
    </lineage>
</organism>
<feature type="domain" description="Lactate/malate dehydrogenase C-terminal" evidence="6">
    <location>
        <begin position="157"/>
        <end position="327"/>
    </location>
</feature>
<accession>A0ABZ2GZL9</accession>
<dbReference type="SUPFAM" id="SSF56327">
    <property type="entry name" value="LDH C-terminal domain-like"/>
    <property type="match status" value="1"/>
</dbReference>
<protein>
    <submittedName>
        <fullName evidence="7">Malate dehydrogenase</fullName>
        <ecNumber evidence="7">1.1.1.37</ecNumber>
    </submittedName>
</protein>
<keyword evidence="3 4" id="KW-0560">Oxidoreductase</keyword>
<dbReference type="InterPro" id="IPR001557">
    <property type="entry name" value="L-lactate/malate_DH"/>
</dbReference>
<proteinExistence type="inferred from homology"/>
<dbReference type="InterPro" id="IPR036291">
    <property type="entry name" value="NAD(P)-bd_dom_sf"/>
</dbReference>
<evidence type="ECO:0000313" key="7">
    <source>
        <dbReference type="EMBL" id="WWR11789.1"/>
    </source>
</evidence>
<dbReference type="NCBIfam" id="TIGR01759">
    <property type="entry name" value="MalateDH-SF1"/>
    <property type="match status" value="1"/>
</dbReference>
<comment type="function">
    <text evidence="1">Catalyzes the reversible oxidation of malate to oxaloacetate.</text>
</comment>
<dbReference type="Gene3D" id="3.40.50.720">
    <property type="entry name" value="NAD(P)-binding Rossmann-like Domain"/>
    <property type="match status" value="1"/>
</dbReference>
<evidence type="ECO:0000313" key="8">
    <source>
        <dbReference type="Proteomes" id="UP001368618"/>
    </source>
</evidence>
<dbReference type="EMBL" id="CP135137">
    <property type="protein sequence ID" value="WWR11789.1"/>
    <property type="molecule type" value="Genomic_DNA"/>
</dbReference>
<evidence type="ECO:0000256" key="4">
    <source>
        <dbReference type="RuleBase" id="RU003369"/>
    </source>
</evidence>
<dbReference type="GO" id="GO:0030060">
    <property type="term" value="F:L-malate dehydrogenase (NAD+) activity"/>
    <property type="evidence" value="ECO:0007669"/>
    <property type="project" value="UniProtKB-EC"/>
</dbReference>
<evidence type="ECO:0000256" key="2">
    <source>
        <dbReference type="ARBA" id="ARBA00009613"/>
    </source>
</evidence>
<dbReference type="InterPro" id="IPR015955">
    <property type="entry name" value="Lactate_DH/Glyco_Ohase_4_C"/>
</dbReference>
<gene>
    <name evidence="7" type="ORF">RQL39_01310</name>
</gene>
<comment type="similarity">
    <text evidence="2">Belongs to the LDH/MDH superfamily. MDH type 2 family.</text>
</comment>
<keyword evidence="8" id="KW-1185">Reference proteome</keyword>
<dbReference type="InterPro" id="IPR001236">
    <property type="entry name" value="Lactate/malate_DH_N"/>
</dbReference>
<dbReference type="InterPro" id="IPR010945">
    <property type="entry name" value="Malate_DH_type2"/>
</dbReference>
<dbReference type="Pfam" id="PF00056">
    <property type="entry name" value="Ldh_1_N"/>
    <property type="match status" value="1"/>
</dbReference>
<dbReference type="NCBIfam" id="NF003916">
    <property type="entry name" value="PRK05442.1"/>
    <property type="match status" value="1"/>
</dbReference>
<reference evidence="7" key="1">
    <citation type="submission" date="2023-09" db="EMBL/GenBank/DDBJ databases">
        <title>Genomes of two closely related lineages of the louse Polyplax serrata with different host specificities.</title>
        <authorList>
            <person name="Martinu J."/>
            <person name="Tarabai H."/>
            <person name="Stefka J."/>
            <person name="Hypsa V."/>
        </authorList>
    </citation>
    <scope>NUCLEOTIDE SEQUENCE [LARGE SCALE GENOMIC DNA]</scope>
    <source>
        <strain evidence="7">98ZLc_SE</strain>
    </source>
</reference>
<evidence type="ECO:0000259" key="5">
    <source>
        <dbReference type="Pfam" id="PF00056"/>
    </source>
</evidence>
<sequence length="331" mass="37587">MKNKIRVLITGAAGRVSYALIFRIASGEMFGPFTEIELHLFDLDTVLSILESIVKELEDCAFPLLKYVQITSNIHMAVNGIHWAFLIGAVPRSINMNRIDLLKVNGSIFMKYGKIINSYADSSIRIVVVGNPSNTNCLICMNNACDIPSDRFYALMSLDELRAKTQLAKKAGVNVSEISRVIIWGNHSNTQYPDFHHVKISGKPIMEVINDKRWLRKKFIKLVQRRGMDIIKLCGFSSAASAANAIIYSVSSLINSSFLRKDDFFSIALRSNGEYHVDDGLIFSFPCFYNKKKLCVVDGLKFNKFSKIYFENTLNELREEKKMAKYFQFIV</sequence>